<feature type="chain" id="PRO_5026142153" evidence="1">
    <location>
        <begin position="26"/>
        <end position="76"/>
    </location>
</feature>
<protein>
    <submittedName>
        <fullName evidence="2">Putative secreted protein</fullName>
    </submittedName>
</protein>
<dbReference type="AlphaFoldDB" id="A0A6G5A1R2"/>
<proteinExistence type="predicted"/>
<keyword evidence="1" id="KW-0732">Signal</keyword>
<dbReference type="EMBL" id="GIKN01002679">
    <property type="protein sequence ID" value="NIE44952.1"/>
    <property type="molecule type" value="Transcribed_RNA"/>
</dbReference>
<feature type="signal peptide" evidence="1">
    <location>
        <begin position="1"/>
        <end position="25"/>
    </location>
</feature>
<reference evidence="2" key="1">
    <citation type="submission" date="2020-03" db="EMBL/GenBank/DDBJ databases">
        <title>A transcriptome and proteome of the tick Rhipicephalus microplus shaped by the genetic composition of its hosts and developmental stage.</title>
        <authorList>
            <person name="Garcia G.R."/>
            <person name="Ribeiro J.M.C."/>
            <person name="Maruyama S.R."/>
            <person name="Gardinasse L.G."/>
            <person name="Nelson K."/>
            <person name="Ferreira B.R."/>
            <person name="Andrade T.G."/>
            <person name="Santos I.K.F.M."/>
        </authorList>
    </citation>
    <scope>NUCLEOTIDE SEQUENCE</scope>
    <source>
        <strain evidence="2">NSGR</strain>
        <tissue evidence="2">Salivary glands</tissue>
    </source>
</reference>
<evidence type="ECO:0000313" key="2">
    <source>
        <dbReference type="EMBL" id="NIE44952.1"/>
    </source>
</evidence>
<name>A0A6G5A1R2_RHIMP</name>
<accession>A0A6G5A1R2</accession>
<evidence type="ECO:0000256" key="1">
    <source>
        <dbReference type="SAM" id="SignalP"/>
    </source>
</evidence>
<organism evidence="2">
    <name type="scientific">Rhipicephalus microplus</name>
    <name type="common">Cattle tick</name>
    <name type="synonym">Boophilus microplus</name>
    <dbReference type="NCBI Taxonomy" id="6941"/>
    <lineage>
        <taxon>Eukaryota</taxon>
        <taxon>Metazoa</taxon>
        <taxon>Ecdysozoa</taxon>
        <taxon>Arthropoda</taxon>
        <taxon>Chelicerata</taxon>
        <taxon>Arachnida</taxon>
        <taxon>Acari</taxon>
        <taxon>Parasitiformes</taxon>
        <taxon>Ixodida</taxon>
        <taxon>Ixodoidea</taxon>
        <taxon>Ixodidae</taxon>
        <taxon>Rhipicephalinae</taxon>
        <taxon>Rhipicephalus</taxon>
        <taxon>Boophilus</taxon>
    </lineage>
</organism>
<sequence>MHLCPACALLFQLFPFLPLTPCSYSQCPLRLHNAVVALFPLGAFSPRRAPIPSLLCECSGSHVIIVSYLCKLYNKL</sequence>